<evidence type="ECO:0000313" key="1">
    <source>
        <dbReference type="EMBL" id="GLY63880.1"/>
    </source>
</evidence>
<dbReference type="InterPro" id="IPR027417">
    <property type="entry name" value="P-loop_NTPase"/>
</dbReference>
<name>A0A9W6QXP7_9PSEU</name>
<dbReference type="EMBL" id="BSTI01000001">
    <property type="protein sequence ID" value="GLY63880.1"/>
    <property type="molecule type" value="Genomic_DNA"/>
</dbReference>
<keyword evidence="2" id="KW-1185">Reference proteome</keyword>
<reference evidence="1" key="1">
    <citation type="submission" date="2023-03" db="EMBL/GenBank/DDBJ databases">
        <title>Amycolatopsis taiwanensis NBRC 103393.</title>
        <authorList>
            <person name="Ichikawa N."/>
            <person name="Sato H."/>
            <person name="Tonouchi N."/>
        </authorList>
    </citation>
    <scope>NUCLEOTIDE SEQUENCE</scope>
    <source>
        <strain evidence="1">NBRC 103393</strain>
    </source>
</reference>
<comment type="caution">
    <text evidence="1">The sequence shown here is derived from an EMBL/GenBank/DDBJ whole genome shotgun (WGS) entry which is preliminary data.</text>
</comment>
<evidence type="ECO:0000313" key="2">
    <source>
        <dbReference type="Proteomes" id="UP001165136"/>
    </source>
</evidence>
<dbReference type="Gene3D" id="3.40.50.300">
    <property type="entry name" value="P-loop containing nucleotide triphosphate hydrolases"/>
    <property type="match status" value="1"/>
</dbReference>
<proteinExistence type="predicted"/>
<accession>A0A9W6QXP7</accession>
<gene>
    <name evidence="1" type="ORF">Atai01_04990</name>
</gene>
<dbReference type="Proteomes" id="UP001165136">
    <property type="component" value="Unassembled WGS sequence"/>
</dbReference>
<sequence length="101" mass="11728">MERVQWTTALRVLLLGCNVVLDWGLWSRPERDHYRTQARAMSASVVLCVLDSPIEELWQRLSRRNHAAQPGTFEITRAALERASRLFQRPEPDELALFDPL</sequence>
<dbReference type="Pfam" id="PF13671">
    <property type="entry name" value="AAA_33"/>
    <property type="match status" value="1"/>
</dbReference>
<dbReference type="SUPFAM" id="SSF52540">
    <property type="entry name" value="P-loop containing nucleoside triphosphate hydrolases"/>
    <property type="match status" value="1"/>
</dbReference>
<dbReference type="AlphaFoldDB" id="A0A9W6QXP7"/>
<organism evidence="1 2">
    <name type="scientific">Amycolatopsis taiwanensis</name>
    <dbReference type="NCBI Taxonomy" id="342230"/>
    <lineage>
        <taxon>Bacteria</taxon>
        <taxon>Bacillati</taxon>
        <taxon>Actinomycetota</taxon>
        <taxon>Actinomycetes</taxon>
        <taxon>Pseudonocardiales</taxon>
        <taxon>Pseudonocardiaceae</taxon>
        <taxon>Amycolatopsis</taxon>
    </lineage>
</organism>
<protein>
    <submittedName>
        <fullName evidence="1">Uncharacterized protein</fullName>
    </submittedName>
</protein>